<dbReference type="InterPro" id="IPR001173">
    <property type="entry name" value="Glyco_trans_2-like"/>
</dbReference>
<keyword evidence="2" id="KW-0808">Transferase</keyword>
<dbReference type="GO" id="GO:0016740">
    <property type="term" value="F:transferase activity"/>
    <property type="evidence" value="ECO:0007669"/>
    <property type="project" value="UniProtKB-KW"/>
</dbReference>
<proteinExistence type="predicted"/>
<evidence type="ECO:0000313" key="2">
    <source>
        <dbReference type="EMBL" id="SEL75938.1"/>
    </source>
</evidence>
<dbReference type="SUPFAM" id="SSF53448">
    <property type="entry name" value="Nucleotide-diphospho-sugar transferases"/>
    <property type="match status" value="1"/>
</dbReference>
<dbReference type="Pfam" id="PF00535">
    <property type="entry name" value="Glycos_transf_2"/>
    <property type="match status" value="1"/>
</dbReference>
<dbReference type="RefSeq" id="WP_074795597.1">
    <property type="nucleotide sequence ID" value="NZ_FOAD01000007.1"/>
</dbReference>
<gene>
    <name evidence="2" type="ORF">SAMN04488691_107217</name>
</gene>
<organism evidence="2 3">
    <name type="scientific">Haloferax larsenii</name>
    <dbReference type="NCBI Taxonomy" id="302484"/>
    <lineage>
        <taxon>Archaea</taxon>
        <taxon>Methanobacteriati</taxon>
        <taxon>Methanobacteriota</taxon>
        <taxon>Stenosarchaea group</taxon>
        <taxon>Halobacteria</taxon>
        <taxon>Halobacteriales</taxon>
        <taxon>Haloferacaceae</taxon>
        <taxon>Haloferax</taxon>
    </lineage>
</organism>
<dbReference type="InterPro" id="IPR029044">
    <property type="entry name" value="Nucleotide-diphossugar_trans"/>
</dbReference>
<dbReference type="PANTHER" id="PTHR43685">
    <property type="entry name" value="GLYCOSYLTRANSFERASE"/>
    <property type="match status" value="1"/>
</dbReference>
<evidence type="ECO:0000313" key="3">
    <source>
        <dbReference type="Proteomes" id="UP000183894"/>
    </source>
</evidence>
<dbReference type="Proteomes" id="UP000183894">
    <property type="component" value="Unassembled WGS sequence"/>
</dbReference>
<sequence>MISPSVSVVIPAYNEGEGIRTCIEGVLNQTYPSDNYEIIVVDNNSTDRTGDIIEEYPVTRLVEDEVQSSYAARNRGVKHSSGDIIAFLDADCTPVEGWLRAGVDTLLEEDADLAGGHVEFTYPNGGTPAEVFDSINNMQMELNIKNRKVAKTANLFVRASVFDPVGLFPSHLISGGDVYWTNRATSEGHPIVFAPDAVAHHPARDLDALASKQFRVGRGQIQTWFLEPVTATRALSLLGWVLTGFLPKPPHYLSSDLDRRDIQVGLVEFLRILLVAWYCRVLENLGRINYLIHEGRKQ</sequence>
<dbReference type="EMBL" id="FOAD01000007">
    <property type="protein sequence ID" value="SEL75938.1"/>
    <property type="molecule type" value="Genomic_DNA"/>
</dbReference>
<dbReference type="OrthoDB" id="11098at2157"/>
<dbReference type="Gene3D" id="3.90.550.10">
    <property type="entry name" value="Spore Coat Polysaccharide Biosynthesis Protein SpsA, Chain A"/>
    <property type="match status" value="1"/>
</dbReference>
<dbReference type="PANTHER" id="PTHR43685:SF2">
    <property type="entry name" value="GLYCOSYLTRANSFERASE 2-LIKE DOMAIN-CONTAINING PROTEIN"/>
    <property type="match status" value="1"/>
</dbReference>
<evidence type="ECO:0000259" key="1">
    <source>
        <dbReference type="Pfam" id="PF00535"/>
    </source>
</evidence>
<accession>A0A1H7SU39</accession>
<protein>
    <submittedName>
        <fullName evidence="2">Glycosyl transferase family 2</fullName>
    </submittedName>
</protein>
<reference evidence="2 3" key="1">
    <citation type="submission" date="2016-10" db="EMBL/GenBank/DDBJ databases">
        <authorList>
            <person name="de Groot N.N."/>
        </authorList>
    </citation>
    <scope>NUCLEOTIDE SEQUENCE [LARGE SCALE GENOMIC DNA]</scope>
    <source>
        <strain evidence="2 3">CDM_5</strain>
    </source>
</reference>
<feature type="domain" description="Glycosyltransferase 2-like" evidence="1">
    <location>
        <begin position="7"/>
        <end position="128"/>
    </location>
</feature>
<dbReference type="AlphaFoldDB" id="A0A1H7SU39"/>
<name>A0A1H7SU39_HALLR</name>
<dbReference type="InterPro" id="IPR050834">
    <property type="entry name" value="Glycosyltransf_2"/>
</dbReference>